<sequence length="682" mass="70891">MPRPSYADIYATCLYSESEGLPLWNPSPLRLGDVGYLRHGTFYTLFNCIDGPPLTLSNAASIELATRSDGSRSRSSSLASVAGGAASSADDDMDVDGGDRGRGRGGSSVASSTTGSEPPTDSRSSSLALRRSPRIAADILSPLSPPTSLSSRRPSPRPSNRSSTPPDAGPGPPLPLEVDQEAPKLFDMGPRMSSNYRCLGLSLGASVPGAPVSGKISFETSGGDGAILVPRDPTERSVLKHIGVLKAYVKTHRNWIHATYGKAEDIDVDELALVYGQDRTSDWGVGVSCDSSRGARVDFEVFGSARTGFWGSWSHSLSASQRGPHRPVSQSSGTQPFPTAPAPGSLSSPSVDRGDADMEVDAQVQVDGAGQGGFTFRKKGRGGSSATRDANGVAGAGFQWAANNSLPTDQSIIIRRVTARTSLGLGFLPARLKAAAEPKDPERGSESDSSDDEEQDSPAAATPCAAGAGLRRTATKAEVEAIAGAIAGKHGGGWTEDPLEALHRWMHREDARVEVSIASDDDCLRLLSWLAQDEESGHLRGRSLADLVSLAASRVASVEVDDDGVATVRMARFPRTSRPEATAVGSASRTCAATRLRAGPDLVQLLANLELAASLGPRSAPRVILPRYDDGSGGGGGGGGGGSSWRSKRMASRRRPAICFERAGAAAIAASPSSAAGPPLIC</sequence>
<dbReference type="Proteomes" id="UP000053664">
    <property type="component" value="Unassembled WGS sequence"/>
</dbReference>
<protein>
    <submittedName>
        <fullName evidence="2">Uncharacterized protein</fullName>
    </submittedName>
</protein>
<dbReference type="AlphaFoldDB" id="A0A061H3X0"/>
<feature type="compositionally biased region" description="Low complexity" evidence="1">
    <location>
        <begin position="457"/>
        <end position="469"/>
    </location>
</feature>
<dbReference type="RefSeq" id="XP_007880775.1">
    <property type="nucleotide sequence ID" value="XM_007882584.1"/>
</dbReference>
<evidence type="ECO:0000313" key="2">
    <source>
        <dbReference type="EMBL" id="EPQ27517.1"/>
    </source>
</evidence>
<dbReference type="eggNOG" id="ENOG502T1H2">
    <property type="taxonomic scope" value="Eukaryota"/>
</dbReference>
<feature type="region of interest" description="Disordered" evidence="1">
    <location>
        <begin position="627"/>
        <end position="648"/>
    </location>
</feature>
<feature type="compositionally biased region" description="Polar residues" evidence="1">
    <location>
        <begin position="328"/>
        <end position="337"/>
    </location>
</feature>
<feature type="compositionally biased region" description="Basic and acidic residues" evidence="1">
    <location>
        <begin position="434"/>
        <end position="446"/>
    </location>
</feature>
<dbReference type="OrthoDB" id="3222453at2759"/>
<feature type="compositionally biased region" description="Low complexity" evidence="1">
    <location>
        <begin position="107"/>
        <end position="130"/>
    </location>
</feature>
<feature type="region of interest" description="Disordered" evidence="1">
    <location>
        <begin position="366"/>
        <end position="389"/>
    </location>
</feature>
<feature type="region of interest" description="Disordered" evidence="1">
    <location>
        <begin position="315"/>
        <end position="354"/>
    </location>
</feature>
<feature type="region of interest" description="Disordered" evidence="1">
    <location>
        <begin position="66"/>
        <end position="178"/>
    </location>
</feature>
<feature type="compositionally biased region" description="Gly residues" evidence="1">
    <location>
        <begin position="631"/>
        <end position="643"/>
    </location>
</feature>
<name>A0A061H3X0_9BASI</name>
<gene>
    <name evidence="2" type="ORF">PFL1_05055</name>
</gene>
<evidence type="ECO:0000313" key="3">
    <source>
        <dbReference type="Proteomes" id="UP000053664"/>
    </source>
</evidence>
<reference evidence="2 3" key="1">
    <citation type="journal article" date="2013" name="Plant Cell">
        <title>The transition from a phytopathogenic smut ancestor to an anamorphic biocontrol agent deciphered by comparative whole-genome analysis.</title>
        <authorList>
            <person name="Lefebvre F."/>
            <person name="Joly D.L."/>
            <person name="Labbe C."/>
            <person name="Teichmann B."/>
            <person name="Linning R."/>
            <person name="Belzile F."/>
            <person name="Bakkeren G."/>
            <person name="Belanger R.R."/>
        </authorList>
    </citation>
    <scope>NUCLEOTIDE SEQUENCE [LARGE SCALE GENOMIC DNA]</scope>
    <source>
        <strain evidence="2 3">PF-1</strain>
    </source>
</reference>
<proteinExistence type="predicted"/>
<dbReference type="HOGENOM" id="CLU_018740_0_0_1"/>
<feature type="compositionally biased region" description="Low complexity" evidence="1">
    <location>
        <begin position="66"/>
        <end position="88"/>
    </location>
</feature>
<accession>A0A061H3X0</accession>
<dbReference type="GeneID" id="19319154"/>
<dbReference type="KEGG" id="pfp:PFL1_05055"/>
<feature type="region of interest" description="Disordered" evidence="1">
    <location>
        <begin position="434"/>
        <end position="469"/>
    </location>
</feature>
<evidence type="ECO:0000256" key="1">
    <source>
        <dbReference type="SAM" id="MobiDB-lite"/>
    </source>
</evidence>
<feature type="compositionally biased region" description="Low complexity" evidence="1">
    <location>
        <begin position="140"/>
        <end position="166"/>
    </location>
</feature>
<dbReference type="EMBL" id="KE361639">
    <property type="protein sequence ID" value="EPQ27517.1"/>
    <property type="molecule type" value="Genomic_DNA"/>
</dbReference>
<organism evidence="2 3">
    <name type="scientific">Pseudozyma flocculosa PF-1</name>
    <dbReference type="NCBI Taxonomy" id="1277687"/>
    <lineage>
        <taxon>Eukaryota</taxon>
        <taxon>Fungi</taxon>
        <taxon>Dikarya</taxon>
        <taxon>Basidiomycota</taxon>
        <taxon>Ustilaginomycotina</taxon>
        <taxon>Ustilaginomycetes</taxon>
        <taxon>Ustilaginales</taxon>
        <taxon>Ustilaginaceae</taxon>
        <taxon>Pseudozyma</taxon>
    </lineage>
</organism>